<comment type="caution">
    <text evidence="2">The sequence shown here is derived from an EMBL/GenBank/DDBJ whole genome shotgun (WGS) entry which is preliminary data.</text>
</comment>
<reference evidence="2" key="1">
    <citation type="submission" date="2023-03" db="EMBL/GenBank/DDBJ databases">
        <title>Massive genome expansion in bonnet fungi (Mycena s.s.) driven by repeated elements and novel gene families across ecological guilds.</title>
        <authorList>
            <consortium name="Lawrence Berkeley National Laboratory"/>
            <person name="Harder C.B."/>
            <person name="Miyauchi S."/>
            <person name="Viragh M."/>
            <person name="Kuo A."/>
            <person name="Thoen E."/>
            <person name="Andreopoulos B."/>
            <person name="Lu D."/>
            <person name="Skrede I."/>
            <person name="Drula E."/>
            <person name="Henrissat B."/>
            <person name="Morin E."/>
            <person name="Kohler A."/>
            <person name="Barry K."/>
            <person name="LaButti K."/>
            <person name="Morin E."/>
            <person name="Salamov A."/>
            <person name="Lipzen A."/>
            <person name="Mereny Z."/>
            <person name="Hegedus B."/>
            <person name="Baldrian P."/>
            <person name="Stursova M."/>
            <person name="Weitz H."/>
            <person name="Taylor A."/>
            <person name="Grigoriev I.V."/>
            <person name="Nagy L.G."/>
            <person name="Martin F."/>
            <person name="Kauserud H."/>
        </authorList>
    </citation>
    <scope>NUCLEOTIDE SEQUENCE</scope>
    <source>
        <strain evidence="2">CBHHK173m</strain>
    </source>
</reference>
<dbReference type="EMBL" id="JARJCN010000177">
    <property type="protein sequence ID" value="KAJ7065159.1"/>
    <property type="molecule type" value="Genomic_DNA"/>
</dbReference>
<feature type="compositionally biased region" description="Low complexity" evidence="1">
    <location>
        <begin position="1096"/>
        <end position="1106"/>
    </location>
</feature>
<feature type="compositionally biased region" description="Basic residues" evidence="1">
    <location>
        <begin position="678"/>
        <end position="698"/>
    </location>
</feature>
<feature type="compositionally biased region" description="Gly residues" evidence="1">
    <location>
        <begin position="1116"/>
        <end position="1129"/>
    </location>
</feature>
<dbReference type="Proteomes" id="UP001222325">
    <property type="component" value="Unassembled WGS sequence"/>
</dbReference>
<evidence type="ECO:0000313" key="3">
    <source>
        <dbReference type="Proteomes" id="UP001222325"/>
    </source>
</evidence>
<accession>A0AAD6TP10</accession>
<feature type="region of interest" description="Disordered" evidence="1">
    <location>
        <begin position="1096"/>
        <end position="1135"/>
    </location>
</feature>
<gene>
    <name evidence="2" type="ORF">B0H15DRAFT_807700</name>
</gene>
<feature type="region of interest" description="Disordered" evidence="1">
    <location>
        <begin position="1"/>
        <end position="28"/>
    </location>
</feature>
<keyword evidence="3" id="KW-1185">Reference proteome</keyword>
<name>A0AAD6TP10_9AGAR</name>
<sequence length="1135" mass="122560">MFSYVYKPAGSGPEASGTFNRGGAPPDRSMAQLTVPMVQLVSIMPHGLLHHRSPTLRGHVTGRVAASSSLQRHPPNGASVRFEFPEFRLPPRFITSRRTRSLRVDATITHAQIPLYRTRTKAELPPANSASALLPSLCCSQPSSSRHVRQGCSERMGRPLTFPRASRSLTPPRHRLRPSPNAIGIVGTRSRDHPGPRSGPPLVHQPRRRIAHRALRASSVWLLVQNWALFVFQHISSSGLSDCKKHSASPTCVVGFVLALGSTDQPVQSRTPLECYSLLKLDGSFTFPLAKSDLRIEGRRYACQPSWLDSRSRAVIMLVRAKLAAALNQKAATLLVRPLLCFPALSWLHLHSSRLPILRAVIILARAKLASCALKQALSREWAARRLNLGISLSTMGETMPVRERLSNTRIWRYFTFNYGRNYARARQSVKHRNYGCWAPGWLALSQAKVVKSRRQGLSSTIHDTASYTAVEHSTVDVQIWTRSRSDTETINVCALSVRAPPSKSSLAVEVDVLRFGAACIQFGASSDLGAQHKTTPVRHSSAHSPLVPICVRAALSPCVSRKSTPVDRARLRNVGAKGALRRGREYRVIWPAAAARAGARVPDGENARRRRDLRARCRSRLPRTGVLGKSHPTRRDAICAPQQPPRGSRQSGRARAARDLTCAHVQRASRALGRPSPTRRRRGTRFARRRTRANRARRRECAALGGLGQPARVRSVRREGRGRAGAGRGRGRSLGKAAAARGVGLGGLRRGDGRTAASLKGAAAAAAAAETRARVPDSVVCGRGDERDAVGLQRSREGAFGWRRRRRLEARRGRTWRFSGREDERGAGRAGPGASLGAGAYVARLALRAAGDERRGVGTRSGNIRRRRARVVVPVAGNVACEERAATRASAIELPLSSARSAFAGQGGRRRQSRGIGAVAGTGVRANGSGLESSRGGGHVRTRSRARIPAANSRTALRALRGVAAMRDDGLRRMPLAIIAGWQRRTPALVCDGDEGRTSAVGDARSRRGGRGACVEDGGRRGAVVGARRESGGGERRDAYGGLAQRGRRCGRGRVAGLSSGERRAAGMPAWSRATRTKVWWGTTSLRTTDAALDADGATSQPGAARARRPRIRGGLCGRGGAVGGVKGPGKRSE</sequence>
<proteinExistence type="predicted"/>
<feature type="region of interest" description="Disordered" evidence="1">
    <location>
        <begin position="145"/>
        <end position="204"/>
    </location>
</feature>
<feature type="region of interest" description="Disordered" evidence="1">
    <location>
        <begin position="717"/>
        <end position="736"/>
    </location>
</feature>
<dbReference type="AlphaFoldDB" id="A0AAD6TP10"/>
<feature type="region of interest" description="Disordered" evidence="1">
    <location>
        <begin position="997"/>
        <end position="1019"/>
    </location>
</feature>
<evidence type="ECO:0000313" key="2">
    <source>
        <dbReference type="EMBL" id="KAJ7065159.1"/>
    </source>
</evidence>
<feature type="region of interest" description="Disordered" evidence="1">
    <location>
        <begin position="619"/>
        <end position="698"/>
    </location>
</feature>
<protein>
    <submittedName>
        <fullName evidence="2">Uncharacterized protein</fullName>
    </submittedName>
</protein>
<evidence type="ECO:0000256" key="1">
    <source>
        <dbReference type="SAM" id="MobiDB-lite"/>
    </source>
</evidence>
<organism evidence="2 3">
    <name type="scientific">Mycena belliarum</name>
    <dbReference type="NCBI Taxonomy" id="1033014"/>
    <lineage>
        <taxon>Eukaryota</taxon>
        <taxon>Fungi</taxon>
        <taxon>Dikarya</taxon>
        <taxon>Basidiomycota</taxon>
        <taxon>Agaricomycotina</taxon>
        <taxon>Agaricomycetes</taxon>
        <taxon>Agaricomycetidae</taxon>
        <taxon>Agaricales</taxon>
        <taxon>Marasmiineae</taxon>
        <taxon>Mycenaceae</taxon>
        <taxon>Mycena</taxon>
    </lineage>
</organism>